<dbReference type="InterPro" id="IPR017455">
    <property type="entry name" value="Znf_FYVE-rel"/>
</dbReference>
<dbReference type="AlphaFoldDB" id="A0A2P6NB97"/>
<feature type="compositionally biased region" description="Pro residues" evidence="9">
    <location>
        <begin position="68"/>
        <end position="80"/>
    </location>
</feature>
<dbReference type="SMART" id="SM00064">
    <property type="entry name" value="FYVE"/>
    <property type="match status" value="1"/>
</dbReference>
<dbReference type="Pfam" id="PF01363">
    <property type="entry name" value="FYVE"/>
    <property type="match status" value="1"/>
</dbReference>
<keyword evidence="2" id="KW-0963">Cytoplasm</keyword>
<dbReference type="PROSITE" id="PS50010">
    <property type="entry name" value="DH_2"/>
    <property type="match status" value="1"/>
</dbReference>
<dbReference type="Gene3D" id="1.20.900.10">
    <property type="entry name" value="Dbl homology (DH) domain"/>
    <property type="match status" value="1"/>
</dbReference>
<dbReference type="Proteomes" id="UP000241769">
    <property type="component" value="Unassembled WGS sequence"/>
</dbReference>
<evidence type="ECO:0000256" key="7">
    <source>
        <dbReference type="ARBA" id="ARBA00023212"/>
    </source>
</evidence>
<keyword evidence="5 8" id="KW-0863">Zinc-finger</keyword>
<dbReference type="GO" id="GO:0008270">
    <property type="term" value="F:zinc ion binding"/>
    <property type="evidence" value="ECO:0007669"/>
    <property type="project" value="UniProtKB-KW"/>
</dbReference>
<comment type="subcellular location">
    <subcellularLocation>
        <location evidence="1">Cytoplasm</location>
        <location evidence="1">Cytoskeleton</location>
    </subcellularLocation>
</comment>
<evidence type="ECO:0000256" key="6">
    <source>
        <dbReference type="ARBA" id="ARBA00022833"/>
    </source>
</evidence>
<organism evidence="13 14">
    <name type="scientific">Planoprotostelium fungivorum</name>
    <dbReference type="NCBI Taxonomy" id="1890364"/>
    <lineage>
        <taxon>Eukaryota</taxon>
        <taxon>Amoebozoa</taxon>
        <taxon>Evosea</taxon>
        <taxon>Variosea</taxon>
        <taxon>Cavosteliida</taxon>
        <taxon>Cavosteliaceae</taxon>
        <taxon>Planoprotostelium</taxon>
    </lineage>
</organism>
<dbReference type="InterPro" id="IPR051092">
    <property type="entry name" value="FYVE_RhoGEF_PH"/>
</dbReference>
<dbReference type="PANTHER" id="PTHR12673">
    <property type="entry name" value="FACIOGENITAL DYSPLASIA PROTEIN"/>
    <property type="match status" value="1"/>
</dbReference>
<evidence type="ECO:0000313" key="13">
    <source>
        <dbReference type="EMBL" id="PRP81219.1"/>
    </source>
</evidence>
<dbReference type="STRING" id="1890364.A0A2P6NB97"/>
<dbReference type="SUPFAM" id="SSF50729">
    <property type="entry name" value="PH domain-like"/>
    <property type="match status" value="1"/>
</dbReference>
<proteinExistence type="predicted"/>
<dbReference type="SMART" id="SM00325">
    <property type="entry name" value="RhoGEF"/>
    <property type="match status" value="1"/>
</dbReference>
<dbReference type="PROSITE" id="PS50178">
    <property type="entry name" value="ZF_FYVE"/>
    <property type="match status" value="1"/>
</dbReference>
<keyword evidence="4" id="KW-0479">Metal-binding</keyword>
<feature type="compositionally biased region" description="Basic and acidic residues" evidence="9">
    <location>
        <begin position="51"/>
        <end position="62"/>
    </location>
</feature>
<keyword evidence="14" id="KW-1185">Reference proteome</keyword>
<sequence length="531" mass="60338">MCTALSDQWTPLVVTLRRSNKKSQFITDAAASSCLCFIPVAAVMSKKKQKVTPELKSDDSKKLVYGRPLPPPPQSKPPSRPQTEKPSPARSMTSAQLESPKVKLDDKSYRSSSASVLNPAGSAEKLSASQYRKKIVDEILDTENSYITSLNVMIEKYLNPLRTNLKFAKEPYLDIFGNVEDIYKTNQVLFESLKVKTADWQEDTQIGDSFIEEGSFLKPHYMLYTQNYQNAQNALAQCEKNPAFAQFLKETHESTGENLRSLQIKPIQRITRYTLLLGDLVRRTPPDHKDFESLNTSLDKMLQTARGVNEVVKAGENRQKILNIQNQFLGRMNLLEAHRIFVREGQLMKVCRKSTKSRWFILFNDIIIHASLTSIGKFMSHQIWKLSDIRTEDIANRDPTGTAFQIVTASKSFVVYALSKQEKIEWLHDINQAIDDYVKKRATFGDRPLHEGDRIEAPVWQQDNEVSRCTLCNTEFSFLKRRHHCRACGRLACDPCSSNRCVLKNVGISPVRVCDVCYEQVTQLSSSGVNP</sequence>
<keyword evidence="7" id="KW-0206">Cytoskeleton</keyword>
<dbReference type="InterPro" id="IPR035899">
    <property type="entry name" value="DBL_dom_sf"/>
</dbReference>
<dbReference type="OrthoDB" id="660555at2759"/>
<feature type="region of interest" description="Disordered" evidence="9">
    <location>
        <begin position="48"/>
        <end position="116"/>
    </location>
</feature>
<gene>
    <name evidence="13" type="ORF">PROFUN_02053</name>
</gene>
<evidence type="ECO:0000256" key="4">
    <source>
        <dbReference type="ARBA" id="ARBA00022723"/>
    </source>
</evidence>
<evidence type="ECO:0000259" key="11">
    <source>
        <dbReference type="PROSITE" id="PS50010"/>
    </source>
</evidence>
<evidence type="ECO:0000259" key="10">
    <source>
        <dbReference type="PROSITE" id="PS50003"/>
    </source>
</evidence>
<dbReference type="InterPro" id="IPR011011">
    <property type="entry name" value="Znf_FYVE_PHD"/>
</dbReference>
<dbReference type="Pfam" id="PF00169">
    <property type="entry name" value="PH"/>
    <property type="match status" value="1"/>
</dbReference>
<dbReference type="InterPro" id="IPR000219">
    <property type="entry name" value="DH_dom"/>
</dbReference>
<dbReference type="InterPro" id="IPR013083">
    <property type="entry name" value="Znf_RING/FYVE/PHD"/>
</dbReference>
<feature type="domain" description="PH" evidence="10">
    <location>
        <begin position="340"/>
        <end position="435"/>
    </location>
</feature>
<evidence type="ECO:0000256" key="3">
    <source>
        <dbReference type="ARBA" id="ARBA00022658"/>
    </source>
</evidence>
<dbReference type="InParanoid" id="A0A2P6NB97"/>
<accession>A0A2P6NB97</accession>
<dbReference type="FunCoup" id="A0A2P6NB97">
    <property type="interactions" value="1"/>
</dbReference>
<evidence type="ECO:0000313" key="14">
    <source>
        <dbReference type="Proteomes" id="UP000241769"/>
    </source>
</evidence>
<dbReference type="GO" id="GO:0005737">
    <property type="term" value="C:cytoplasm"/>
    <property type="evidence" value="ECO:0007669"/>
    <property type="project" value="TreeGrafter"/>
</dbReference>
<dbReference type="SUPFAM" id="SSF48065">
    <property type="entry name" value="DBL homology domain (DH-domain)"/>
    <property type="match status" value="1"/>
</dbReference>
<feature type="compositionally biased region" description="Basic and acidic residues" evidence="9">
    <location>
        <begin position="100"/>
        <end position="109"/>
    </location>
</feature>
<feature type="domain" description="FYVE-type" evidence="12">
    <location>
        <begin position="463"/>
        <end position="522"/>
    </location>
</feature>
<reference evidence="13 14" key="1">
    <citation type="journal article" date="2018" name="Genome Biol. Evol.">
        <title>Multiple Roots of Fruiting Body Formation in Amoebozoa.</title>
        <authorList>
            <person name="Hillmann F."/>
            <person name="Forbes G."/>
            <person name="Novohradska S."/>
            <person name="Ferling I."/>
            <person name="Riege K."/>
            <person name="Groth M."/>
            <person name="Westermann M."/>
            <person name="Marz M."/>
            <person name="Spaller T."/>
            <person name="Winckler T."/>
            <person name="Schaap P."/>
            <person name="Glockner G."/>
        </authorList>
    </citation>
    <scope>NUCLEOTIDE SEQUENCE [LARGE SCALE GENOMIC DNA]</scope>
    <source>
        <strain evidence="13 14">Jena</strain>
    </source>
</reference>
<evidence type="ECO:0000256" key="1">
    <source>
        <dbReference type="ARBA" id="ARBA00004245"/>
    </source>
</evidence>
<evidence type="ECO:0000256" key="5">
    <source>
        <dbReference type="ARBA" id="ARBA00022771"/>
    </source>
</evidence>
<dbReference type="Gene3D" id="3.30.40.10">
    <property type="entry name" value="Zinc/RING finger domain, C3HC4 (zinc finger)"/>
    <property type="match status" value="1"/>
</dbReference>
<dbReference type="InterPro" id="IPR011993">
    <property type="entry name" value="PH-like_dom_sf"/>
</dbReference>
<dbReference type="CDD" id="cd00160">
    <property type="entry name" value="RhoGEF"/>
    <property type="match status" value="1"/>
</dbReference>
<evidence type="ECO:0000256" key="9">
    <source>
        <dbReference type="SAM" id="MobiDB-lite"/>
    </source>
</evidence>
<dbReference type="GO" id="GO:0005085">
    <property type="term" value="F:guanyl-nucleotide exchange factor activity"/>
    <property type="evidence" value="ECO:0007669"/>
    <property type="project" value="UniProtKB-KW"/>
</dbReference>
<dbReference type="InterPro" id="IPR001849">
    <property type="entry name" value="PH_domain"/>
</dbReference>
<dbReference type="PANTHER" id="PTHR12673:SF159">
    <property type="entry name" value="LD03170P"/>
    <property type="match status" value="1"/>
</dbReference>
<dbReference type="InterPro" id="IPR000306">
    <property type="entry name" value="Znf_FYVE"/>
</dbReference>
<evidence type="ECO:0000259" key="12">
    <source>
        <dbReference type="PROSITE" id="PS50178"/>
    </source>
</evidence>
<dbReference type="GO" id="GO:0005856">
    <property type="term" value="C:cytoskeleton"/>
    <property type="evidence" value="ECO:0007669"/>
    <property type="project" value="UniProtKB-SubCell"/>
</dbReference>
<dbReference type="SUPFAM" id="SSF57903">
    <property type="entry name" value="FYVE/PHD zinc finger"/>
    <property type="match status" value="1"/>
</dbReference>
<dbReference type="PROSITE" id="PS50003">
    <property type="entry name" value="PH_DOMAIN"/>
    <property type="match status" value="1"/>
</dbReference>
<comment type="caution">
    <text evidence="13">The sequence shown here is derived from an EMBL/GenBank/DDBJ whole genome shotgun (WGS) entry which is preliminary data.</text>
</comment>
<evidence type="ECO:0000256" key="2">
    <source>
        <dbReference type="ARBA" id="ARBA00022490"/>
    </source>
</evidence>
<dbReference type="Pfam" id="PF00621">
    <property type="entry name" value="RhoGEF"/>
    <property type="match status" value="1"/>
</dbReference>
<dbReference type="Gene3D" id="2.30.29.30">
    <property type="entry name" value="Pleckstrin-homology domain (PH domain)/Phosphotyrosine-binding domain (PTB)"/>
    <property type="match status" value="1"/>
</dbReference>
<dbReference type="SMART" id="SM00233">
    <property type="entry name" value="PH"/>
    <property type="match status" value="1"/>
</dbReference>
<keyword evidence="3" id="KW-0344">Guanine-nucleotide releasing factor</keyword>
<feature type="domain" description="DH" evidence="11">
    <location>
        <begin position="131"/>
        <end position="311"/>
    </location>
</feature>
<evidence type="ECO:0000256" key="8">
    <source>
        <dbReference type="PROSITE-ProRule" id="PRU00091"/>
    </source>
</evidence>
<name>A0A2P6NB97_9EUKA</name>
<dbReference type="EMBL" id="MDYQ01000129">
    <property type="protein sequence ID" value="PRP81219.1"/>
    <property type="molecule type" value="Genomic_DNA"/>
</dbReference>
<protein>
    <submittedName>
        <fullName evidence="13">Uncharacterized protein</fullName>
    </submittedName>
</protein>
<keyword evidence="6" id="KW-0862">Zinc</keyword>